<feature type="transmembrane region" description="Helical" evidence="5">
    <location>
        <begin position="76"/>
        <end position="99"/>
    </location>
</feature>
<dbReference type="InterPro" id="IPR011701">
    <property type="entry name" value="MFS"/>
</dbReference>
<keyword evidence="4 5" id="KW-0472">Membrane</keyword>
<protein>
    <submittedName>
        <fullName evidence="7">Predicted arabinose efflux permease, MFS family</fullName>
    </submittedName>
</protein>
<feature type="transmembrane region" description="Helical" evidence="5">
    <location>
        <begin position="133"/>
        <end position="157"/>
    </location>
</feature>
<feature type="transmembrane region" description="Helical" evidence="5">
    <location>
        <begin position="227"/>
        <end position="246"/>
    </location>
</feature>
<dbReference type="SUPFAM" id="SSF103473">
    <property type="entry name" value="MFS general substrate transporter"/>
    <property type="match status" value="1"/>
</dbReference>
<dbReference type="CDD" id="cd17321">
    <property type="entry name" value="MFS_MMR_MDR_like"/>
    <property type="match status" value="1"/>
</dbReference>
<dbReference type="RefSeq" id="WP_092910431.1">
    <property type="nucleotide sequence ID" value="NZ_FOUZ01000020.1"/>
</dbReference>
<feature type="transmembrane region" description="Helical" evidence="5">
    <location>
        <begin position="438"/>
        <end position="459"/>
    </location>
</feature>
<dbReference type="GO" id="GO:0016020">
    <property type="term" value="C:membrane"/>
    <property type="evidence" value="ECO:0007669"/>
    <property type="project" value="UniProtKB-SubCell"/>
</dbReference>
<dbReference type="PANTHER" id="PTHR42718:SF39">
    <property type="entry name" value="ACTINORHODIN TRANSPORTER-RELATED"/>
    <property type="match status" value="1"/>
</dbReference>
<feature type="transmembrane region" description="Helical" evidence="5">
    <location>
        <begin position="201"/>
        <end position="221"/>
    </location>
</feature>
<evidence type="ECO:0000256" key="2">
    <source>
        <dbReference type="ARBA" id="ARBA00022692"/>
    </source>
</evidence>
<proteinExistence type="predicted"/>
<name>A0A1I5B1Y9_9FLAO</name>
<keyword evidence="3 5" id="KW-1133">Transmembrane helix</keyword>
<dbReference type="OrthoDB" id="783189at2"/>
<reference evidence="8" key="1">
    <citation type="submission" date="2016-10" db="EMBL/GenBank/DDBJ databases">
        <authorList>
            <person name="Varghese N."/>
            <person name="Submissions S."/>
        </authorList>
    </citation>
    <scope>NUCLEOTIDE SEQUENCE [LARGE SCALE GENOMIC DNA]</scope>
    <source>
        <strain evidence="8">XJ109</strain>
    </source>
</reference>
<comment type="subcellular location">
    <subcellularLocation>
        <location evidence="1">Membrane</location>
        <topology evidence="1">Multi-pass membrane protein</topology>
    </subcellularLocation>
</comment>
<dbReference type="InterPro" id="IPR020846">
    <property type="entry name" value="MFS_dom"/>
</dbReference>
<evidence type="ECO:0000259" key="6">
    <source>
        <dbReference type="PROSITE" id="PS50850"/>
    </source>
</evidence>
<organism evidence="7 8">
    <name type="scientific">Algoriella xinjiangensis</name>
    <dbReference type="NCBI Taxonomy" id="684065"/>
    <lineage>
        <taxon>Bacteria</taxon>
        <taxon>Pseudomonadati</taxon>
        <taxon>Bacteroidota</taxon>
        <taxon>Flavobacteriia</taxon>
        <taxon>Flavobacteriales</taxon>
        <taxon>Weeksellaceae</taxon>
        <taxon>Algoriella</taxon>
    </lineage>
</organism>
<evidence type="ECO:0000256" key="3">
    <source>
        <dbReference type="ARBA" id="ARBA00022989"/>
    </source>
</evidence>
<feature type="transmembrane region" description="Helical" evidence="5">
    <location>
        <begin position="362"/>
        <end position="383"/>
    </location>
</feature>
<gene>
    <name evidence="7" type="ORF">SAMN05421738_12014</name>
</gene>
<evidence type="ECO:0000313" key="8">
    <source>
        <dbReference type="Proteomes" id="UP000199149"/>
    </source>
</evidence>
<dbReference type="InterPro" id="IPR036259">
    <property type="entry name" value="MFS_trans_sf"/>
</dbReference>
<dbReference type="Proteomes" id="UP000199149">
    <property type="component" value="Unassembled WGS sequence"/>
</dbReference>
<keyword evidence="2 5" id="KW-0812">Transmembrane</keyword>
<dbReference type="GO" id="GO:0022857">
    <property type="term" value="F:transmembrane transporter activity"/>
    <property type="evidence" value="ECO:0007669"/>
    <property type="project" value="InterPro"/>
</dbReference>
<evidence type="ECO:0000256" key="4">
    <source>
        <dbReference type="ARBA" id="ARBA00023136"/>
    </source>
</evidence>
<dbReference type="Pfam" id="PF07690">
    <property type="entry name" value="MFS_1"/>
    <property type="match status" value="2"/>
</dbReference>
<dbReference type="Gene3D" id="1.20.1720.10">
    <property type="entry name" value="Multidrug resistance protein D"/>
    <property type="match status" value="1"/>
</dbReference>
<sequence>MSLKIKEIFTVFILSIGIFLFVIDLFIINVSLPTIQKTLSLNNHQSQWIIILYIIGYTSVLINAGKAGAFFGYKKLYVMGILGFTFASLVCGLSTNFYILLIGRFLQGISSGFMVPQGLTLIIQLFEKEEKKAVALGIYGSIAGVASVLGQLLGGLLPDITLLNESWRLIFLINIPLGCVAVLIAQLKISKSEIVEKVKLSFLPMIQVFILLIGLIYPLIIGPELDLPFWCIGLLIVFVILIILFLKNEKEQSDKTQSALINFKLFKNKVFNFGLFAALAYYMVQDAYFIVNANYLQNFKHLSPTTTGIAFFYQGIGYVLASLIVGKYVQNHAKNVLLIGLSIMIIGLFFHLLLLNHDHLNLYYIHVLFFFYGLGCGTVLPLLMTSALKDIPKNLIGVGSAIYLTVQQISICLGIAIVVGIYFQSNHLPFYVLQNLSTAYGLVIIVSIALLLVVAGLTCKN</sequence>
<feature type="transmembrane region" description="Helical" evidence="5">
    <location>
        <begin position="311"/>
        <end position="329"/>
    </location>
</feature>
<feature type="transmembrane region" description="Helical" evidence="5">
    <location>
        <begin position="395"/>
        <end position="423"/>
    </location>
</feature>
<feature type="transmembrane region" description="Helical" evidence="5">
    <location>
        <begin position="7"/>
        <end position="28"/>
    </location>
</feature>
<keyword evidence="8" id="KW-1185">Reference proteome</keyword>
<feature type="transmembrane region" description="Helical" evidence="5">
    <location>
        <begin position="336"/>
        <end position="356"/>
    </location>
</feature>
<dbReference type="Gene3D" id="1.20.1250.20">
    <property type="entry name" value="MFS general substrate transporter like domains"/>
    <property type="match status" value="1"/>
</dbReference>
<dbReference type="AlphaFoldDB" id="A0A1I5B1Y9"/>
<accession>A0A1I5B1Y9</accession>
<evidence type="ECO:0000313" key="7">
    <source>
        <dbReference type="EMBL" id="SFN68705.1"/>
    </source>
</evidence>
<feature type="transmembrane region" description="Helical" evidence="5">
    <location>
        <begin position="169"/>
        <end position="189"/>
    </location>
</feature>
<dbReference type="PROSITE" id="PS50850">
    <property type="entry name" value="MFS"/>
    <property type="match status" value="1"/>
</dbReference>
<dbReference type="PANTHER" id="PTHR42718">
    <property type="entry name" value="MAJOR FACILITATOR SUPERFAMILY MULTIDRUG TRANSPORTER MFSC"/>
    <property type="match status" value="1"/>
</dbReference>
<evidence type="ECO:0000256" key="1">
    <source>
        <dbReference type="ARBA" id="ARBA00004141"/>
    </source>
</evidence>
<feature type="transmembrane region" description="Helical" evidence="5">
    <location>
        <begin position="48"/>
        <end position="64"/>
    </location>
</feature>
<feature type="transmembrane region" description="Helical" evidence="5">
    <location>
        <begin position="270"/>
        <end position="291"/>
    </location>
</feature>
<feature type="transmembrane region" description="Helical" evidence="5">
    <location>
        <begin position="105"/>
        <end position="126"/>
    </location>
</feature>
<dbReference type="EMBL" id="FOUZ01000020">
    <property type="protein sequence ID" value="SFN68705.1"/>
    <property type="molecule type" value="Genomic_DNA"/>
</dbReference>
<feature type="domain" description="Major facilitator superfamily (MFS) profile" evidence="6">
    <location>
        <begin position="10"/>
        <end position="461"/>
    </location>
</feature>
<dbReference type="PRINTS" id="PR01036">
    <property type="entry name" value="TCRTETB"/>
</dbReference>
<evidence type="ECO:0000256" key="5">
    <source>
        <dbReference type="SAM" id="Phobius"/>
    </source>
</evidence>
<dbReference type="STRING" id="684065.SAMN05421738_12014"/>